<name>A0AAU8NHF9_9BACL</name>
<dbReference type="AlphaFoldDB" id="A0AAU8NHF9"/>
<dbReference type="InterPro" id="IPR001119">
    <property type="entry name" value="SLH_dom"/>
</dbReference>
<dbReference type="SUPFAM" id="SSF110296">
    <property type="entry name" value="Oligoxyloglucan reducing end-specific cellobiohydrolase"/>
    <property type="match status" value="1"/>
</dbReference>
<evidence type="ECO:0000313" key="4">
    <source>
        <dbReference type="EMBL" id="XCP95934.1"/>
    </source>
</evidence>
<feature type="compositionally biased region" description="Low complexity" evidence="1">
    <location>
        <begin position="544"/>
        <end position="554"/>
    </location>
</feature>
<dbReference type="PANTHER" id="PTHR43308">
    <property type="entry name" value="OUTER MEMBRANE PROTEIN ALPHA-RELATED"/>
    <property type="match status" value="1"/>
</dbReference>
<dbReference type="EMBL" id="CP159992">
    <property type="protein sequence ID" value="XCP95934.1"/>
    <property type="molecule type" value="Genomic_DNA"/>
</dbReference>
<evidence type="ECO:0000256" key="1">
    <source>
        <dbReference type="SAM" id="MobiDB-lite"/>
    </source>
</evidence>
<dbReference type="Gene3D" id="2.60.40.10">
    <property type="entry name" value="Immunoglobulins"/>
    <property type="match status" value="2"/>
</dbReference>
<dbReference type="Pfam" id="PF00395">
    <property type="entry name" value="SLH"/>
    <property type="match status" value="3"/>
</dbReference>
<dbReference type="Pfam" id="PF13285">
    <property type="entry name" value="DUF4073"/>
    <property type="match status" value="2"/>
</dbReference>
<dbReference type="InterPro" id="IPR025142">
    <property type="entry name" value="DUF4073"/>
</dbReference>
<protein>
    <submittedName>
        <fullName evidence="4">DUF4073 domain-containing protein</fullName>
    </submittedName>
</protein>
<feature type="compositionally biased region" description="Low complexity" evidence="1">
    <location>
        <begin position="519"/>
        <end position="529"/>
    </location>
</feature>
<dbReference type="PANTHER" id="PTHR43308:SF5">
    <property type="entry name" value="S-LAYER PROTEIN _ PEPTIDOGLYCAN ENDO-BETA-N-ACETYLGLUCOSAMINIDASE"/>
    <property type="match status" value="1"/>
</dbReference>
<sequence length="1265" mass="136471">MDISKKMGAAAIASIVITLSTAMQSNVSAASSLPFKDVEQASPWAKAVILEAQEKKIMSGDPKGFFHPLQQVTRQEAAVSIAKLMGLELGEHAASKFSDVSPGSWSASAIEAVQKAGWMNGDPSGMFRPQAVVTREELASILVRATQTDPAQDQVEELSKIKDNEQISTWAKKSVTSVVSSGLMTGNNGSFHPQQPVLRQELAAILVRIDSTVASSQLQTIQKVENGTVTIGNKQYGVAEALKPLFEAKNAAALANAGVRMETVDEQITKVLELKLVAPGLAAEAGKKEFSGNVVLDGGQAVIAGNVRAAADYITIRNLNISGDLEISKELENDFYAEKVTVKGTTYVKGGDDNTVVFDQSSLQQMNISKEDVRVESLNKTVIKEVHIDSKLAGLWGDESITYDTVTVGEGVHNASLYAHIRNLEIIAGSKETSISGTGRIESLTIKGTGTIALQGTGTIGTVTIKDRASQVSIPTNASIQRLVLPEGVSPEKVIANYDKVKMQIATINGVSNPTFVQPSSGGSDSSASGGSGGSTGNSGGGTPSNPGTPSTPANPDPTSWYPYTYKSYQDRTENAAVGLMTTNKSGTVYYMAVRADDRVRPTAEQVKNGSLPDNLPSTHGMFSVTANQPVTYKVEGLEPSKTYHIYTIFKNGETGQETQPMFIHSIMNYRANDSDVLPYDKSNLSQIRIQFTGVLTPPATTTTNPAAIFKDGRLRNYGYGFIEIKSIHWDLTIPEMPILNVNFDPVTLGDGTSYSFDWTYVKNALTIKDSDGSGSRSFGGHGSYSGPNVVSLITKQLSIETGNRIDPTKAEDVMHILGAYPSELKRELGLIEFNGQHYQKALAEKAGQYSTFSDVKQIIETTNQQYPAPSNTEAGVIHNFNYAGTNSITESYLIRYADTLHIDAAQYSSMNQAARTEVAKMILSERSLLPENKFISIEQIRHAYELAYTKSSSMPLSLSFVDTDRAAGTIGGEINWTPGTDDTAVVSYQLMWGNTGGSLAAIKTLDKSDGNSYTLPQGTSIPEGATHLLIQAVLQDGIHTAPISIAIKDTLPSAPEEPEVKADEKQNILVGANASMEFSLDGRKSWITYDEANPPVFPGDIYVRVRVKADPDNQVPAGNVKTVDFVDNVKMFVSHNDAGNMFFASEMSSAMEYSVDDGRTWTTYSEENPQQFPGDLTVLVREKGGQYLDAAPAKEFKFTSEVHVMNLNNSISTSLPTLEYSKNDGEWTPLLVDQTVPFETGDSVRVREAAQPPFQAGAIETFTF</sequence>
<dbReference type="RefSeq" id="WP_366294085.1">
    <property type="nucleotide sequence ID" value="NZ_CP159992.1"/>
</dbReference>
<keyword evidence="2" id="KW-0732">Signal</keyword>
<dbReference type="InterPro" id="IPR013783">
    <property type="entry name" value="Ig-like_fold"/>
</dbReference>
<evidence type="ECO:0000256" key="2">
    <source>
        <dbReference type="SAM" id="SignalP"/>
    </source>
</evidence>
<dbReference type="InterPro" id="IPR051465">
    <property type="entry name" value="Cell_Envelope_Struct_Comp"/>
</dbReference>
<gene>
    <name evidence="4" type="ORF">ABXS70_04240</name>
</gene>
<organism evidence="4">
    <name type="scientific">Paenibacillus sp. AN1007</name>
    <dbReference type="NCBI Taxonomy" id="3151385"/>
    <lineage>
        <taxon>Bacteria</taxon>
        <taxon>Bacillati</taxon>
        <taxon>Bacillota</taxon>
        <taxon>Bacilli</taxon>
        <taxon>Bacillales</taxon>
        <taxon>Paenibacillaceae</taxon>
        <taxon>Paenibacillus</taxon>
    </lineage>
</organism>
<feature type="domain" description="SLH" evidence="3">
    <location>
        <begin position="32"/>
        <end position="92"/>
    </location>
</feature>
<feature type="region of interest" description="Disordered" evidence="1">
    <location>
        <begin position="516"/>
        <end position="565"/>
    </location>
</feature>
<reference evidence="4" key="1">
    <citation type="submission" date="2024-05" db="EMBL/GenBank/DDBJ databases">
        <title>Draft genome assemblies of 36 bacteria isolated from hibernating arctic ground squirrels.</title>
        <authorList>
            <person name="McKee H."/>
            <person name="Mullen L."/>
            <person name="Drown D.M."/>
            <person name="Duddleston K.N."/>
        </authorList>
    </citation>
    <scope>NUCLEOTIDE SEQUENCE</scope>
    <source>
        <strain evidence="4">AN1007</strain>
    </source>
</reference>
<feature type="domain" description="SLH" evidence="3">
    <location>
        <begin position="93"/>
        <end position="156"/>
    </location>
</feature>
<feature type="signal peptide" evidence="2">
    <location>
        <begin position="1"/>
        <end position="29"/>
    </location>
</feature>
<feature type="domain" description="SLH" evidence="3">
    <location>
        <begin position="158"/>
        <end position="220"/>
    </location>
</feature>
<dbReference type="PROSITE" id="PS51272">
    <property type="entry name" value="SLH"/>
    <property type="match status" value="3"/>
</dbReference>
<feature type="compositionally biased region" description="Gly residues" evidence="1">
    <location>
        <begin position="530"/>
        <end position="543"/>
    </location>
</feature>
<evidence type="ECO:0000259" key="3">
    <source>
        <dbReference type="PROSITE" id="PS51272"/>
    </source>
</evidence>
<proteinExistence type="predicted"/>
<feature type="chain" id="PRO_5043650267" evidence="2">
    <location>
        <begin position="30"/>
        <end position="1265"/>
    </location>
</feature>
<accession>A0AAU8NHF9</accession>